<dbReference type="Proteomes" id="UP000691718">
    <property type="component" value="Unassembled WGS sequence"/>
</dbReference>
<evidence type="ECO:0000313" key="3">
    <source>
        <dbReference type="Proteomes" id="UP000691718"/>
    </source>
</evidence>
<organism evidence="2 3">
    <name type="scientific">Parnassius apollo</name>
    <name type="common">Apollo butterfly</name>
    <name type="synonym">Papilio apollo</name>
    <dbReference type="NCBI Taxonomy" id="110799"/>
    <lineage>
        <taxon>Eukaryota</taxon>
        <taxon>Metazoa</taxon>
        <taxon>Ecdysozoa</taxon>
        <taxon>Arthropoda</taxon>
        <taxon>Hexapoda</taxon>
        <taxon>Insecta</taxon>
        <taxon>Pterygota</taxon>
        <taxon>Neoptera</taxon>
        <taxon>Endopterygota</taxon>
        <taxon>Lepidoptera</taxon>
        <taxon>Glossata</taxon>
        <taxon>Ditrysia</taxon>
        <taxon>Papilionoidea</taxon>
        <taxon>Papilionidae</taxon>
        <taxon>Parnassiinae</taxon>
        <taxon>Parnassini</taxon>
        <taxon>Parnassius</taxon>
        <taxon>Parnassius</taxon>
    </lineage>
</organism>
<dbReference type="EMBL" id="CAJQZP010000058">
    <property type="protein sequence ID" value="CAG4935502.1"/>
    <property type="molecule type" value="Genomic_DNA"/>
</dbReference>
<sequence length="782" mass="88873">MEVPVAEALPGKGKKRKRQPEKWKANKAKTDSYDMTKFLEKVKTYITSLVTSSPKHCKQKQLYPTQSESKTAKSFSWYQMQPRPLVSPKVNVAERRTLRAKENSLLGTPSSSKGPLVSPKVNVAERRTLRAKENSLLGTPSSSKGEEIQKRLPTNYAVLEKMSLLSEEETLKQVKNNSLVDLAEELGIPDEKIDKILQQMPRQRIRTTTRGTTDTEVYRKAAEEHSKDGNTSAVVGYRCVNRVFTIDEEKCLQDYLIECSGVYFGLSPSEVRKLAYELAIKNGKTFPEKWHDTQMAVDPETLVDNLPTSSDQTVQCTVSNDLSKNSYNQRPNSPVPGPSGLQQANSSQPFDFTPKDLRPLPQASPRTVANKGRKKRKTAILTDTPEKNAIEEEYQRRNKAKKTVLQPDTRNGKGKLISTKGKGKGKKTKKAVKGKENKSDDEDCFCLVCLETFSNSRPNEQWIQCTKCKMGSHAECVNDDANYECHNCRYVKLNKEKENVEVVYHPLNAVKGVFSDEEEEQLVEYCLKASKIHYGICKDDFLKLAFEYAVILKKTYPSAWDTNKKADRPYVDANTVTHTRLDVAEIQPNIALPGPSQYANIEQQYDNNQVALIESLAPSISTGTIYTDKNIVMSPEAIRPFPKAPPRKNNTTRNRKERLNRFIYCFRLTHDRVTHQEVTVTNEAQNKVFDENEIEEYDHYNDNIGCSLPLLRMMPQRLLKIRNFNKPPDSRDQRESDAVSNKGILNLSKEETNQDSLVTGEAKENLLAEYEKHHAEKDMSRK</sequence>
<evidence type="ECO:0000313" key="2">
    <source>
        <dbReference type="EMBL" id="CAG4935502.1"/>
    </source>
</evidence>
<feature type="compositionally biased region" description="Basic and acidic residues" evidence="1">
    <location>
        <begin position="384"/>
        <end position="396"/>
    </location>
</feature>
<feature type="compositionally biased region" description="Polar residues" evidence="1">
    <location>
        <begin position="320"/>
        <end position="332"/>
    </location>
</feature>
<accession>A0A8S3W1S0</accession>
<gene>
    <name evidence="2" type="ORF">PAPOLLO_LOCUS1005</name>
</gene>
<dbReference type="CDD" id="cd15517">
    <property type="entry name" value="PHD_TCF19_like"/>
    <property type="match status" value="1"/>
</dbReference>
<feature type="region of interest" description="Disordered" evidence="1">
    <location>
        <begin position="320"/>
        <end position="434"/>
    </location>
</feature>
<proteinExistence type="predicted"/>
<feature type="region of interest" description="Disordered" evidence="1">
    <location>
        <begin position="1"/>
        <end position="28"/>
    </location>
</feature>
<reference evidence="2" key="1">
    <citation type="submission" date="2021-04" db="EMBL/GenBank/DDBJ databases">
        <authorList>
            <person name="Tunstrom K."/>
        </authorList>
    </citation>
    <scope>NUCLEOTIDE SEQUENCE</scope>
</reference>
<comment type="caution">
    <text evidence="2">The sequence shown here is derived from an EMBL/GenBank/DDBJ whole genome shotgun (WGS) entry which is preliminary data.</text>
</comment>
<protein>
    <submittedName>
        <fullName evidence="2">(apollo) hypothetical protein</fullName>
    </submittedName>
</protein>
<dbReference type="AlphaFoldDB" id="A0A8S3W1S0"/>
<feature type="compositionally biased region" description="Basic residues" evidence="1">
    <location>
        <begin position="421"/>
        <end position="432"/>
    </location>
</feature>
<evidence type="ECO:0000256" key="1">
    <source>
        <dbReference type="SAM" id="MobiDB-lite"/>
    </source>
</evidence>
<feature type="compositionally biased region" description="Basic and acidic residues" evidence="1">
    <location>
        <begin position="728"/>
        <end position="737"/>
    </location>
</feature>
<feature type="region of interest" description="Disordered" evidence="1">
    <location>
        <begin position="724"/>
        <end position="762"/>
    </location>
</feature>
<dbReference type="OrthoDB" id="6930099at2759"/>
<feature type="compositionally biased region" description="Polar residues" evidence="1">
    <location>
        <begin position="340"/>
        <end position="350"/>
    </location>
</feature>
<name>A0A8S3W1S0_PARAO</name>
<keyword evidence="3" id="KW-1185">Reference proteome</keyword>